<feature type="domain" description="Phage tail tape measure protein" evidence="2">
    <location>
        <begin position="124"/>
        <end position="302"/>
    </location>
</feature>
<dbReference type="NCBIfam" id="TIGR01760">
    <property type="entry name" value="tape_meas_TP901"/>
    <property type="match status" value="1"/>
</dbReference>
<organism evidence="3 4">
    <name type="scientific">Agrobacterium tumefaciens</name>
    <dbReference type="NCBI Taxonomy" id="358"/>
    <lineage>
        <taxon>Bacteria</taxon>
        <taxon>Pseudomonadati</taxon>
        <taxon>Pseudomonadota</taxon>
        <taxon>Alphaproteobacteria</taxon>
        <taxon>Hyphomicrobiales</taxon>
        <taxon>Rhizobiaceae</taxon>
        <taxon>Rhizobium/Agrobacterium group</taxon>
        <taxon>Agrobacterium</taxon>
        <taxon>Agrobacterium tumefaciens complex</taxon>
    </lineage>
</organism>
<accession>A0AAW8LW00</accession>
<name>A0AAW8LW00_AGRTU</name>
<dbReference type="InterPro" id="IPR010090">
    <property type="entry name" value="Phage_tape_meas"/>
</dbReference>
<feature type="region of interest" description="Disordered" evidence="1">
    <location>
        <begin position="461"/>
        <end position="518"/>
    </location>
</feature>
<evidence type="ECO:0000313" key="4">
    <source>
        <dbReference type="Proteomes" id="UP001265315"/>
    </source>
</evidence>
<evidence type="ECO:0000313" key="3">
    <source>
        <dbReference type="EMBL" id="MDR6702986.1"/>
    </source>
</evidence>
<gene>
    <name evidence="3" type="ORF">J2W61_002851</name>
</gene>
<evidence type="ECO:0000259" key="2">
    <source>
        <dbReference type="Pfam" id="PF10145"/>
    </source>
</evidence>
<proteinExistence type="predicted"/>
<dbReference type="Pfam" id="PF10145">
    <property type="entry name" value="PhageMin_Tail"/>
    <property type="match status" value="1"/>
</dbReference>
<evidence type="ECO:0000256" key="1">
    <source>
        <dbReference type="SAM" id="MobiDB-lite"/>
    </source>
</evidence>
<reference evidence="3" key="1">
    <citation type="submission" date="2023-07" db="EMBL/GenBank/DDBJ databases">
        <title>Sorghum-associated microbial communities from plants grown in Nebraska, USA.</title>
        <authorList>
            <person name="Schachtman D."/>
        </authorList>
    </citation>
    <scope>NUCLEOTIDE SEQUENCE</scope>
    <source>
        <strain evidence="3">1457</strain>
    </source>
</reference>
<protein>
    <submittedName>
        <fullName evidence="3">TP901 family phage tail tape measure protein</fullName>
    </submittedName>
</protein>
<sequence>MANRKIRAELEIDGKDSTSPAFRSVATRMGQIERQMSRFNKTAADFDRKVASINRHSAGMQRAAEGFNKAGAMLRTGIAGYGAYEVGRAIAGTVKDFAALERQMTRIGITADASATQTKEAFAQAQQIAKDLNYDSVQPAIEAIDTLVASGKSLDEAMAFLPSVLATAQATGAATQDIANTGLKAADALKIETKDMQRAFDIMVMGGKAGQFELKDMAQYIPGLANSFATLGYKGEGGLKKLVAILQTIREDTGDASSAATQAQNIFGKMYSEETGKKFAKFGIDLRKEMEAAKKTGEDAVTAFIRLSNEAIKGDLSKLPLLFSDQEFRLGMQSLMTSSDSLKRFIDTMNSAEVNGTVFRDVNRIFGDTQASIDRMSNSWEKLKTSLGESVAPVVTPLMDGGVKQIDRYNARQRGAEKRGWGWFRRNLGVISTTEEMDLAYEGGYRDEKFLGEYWASRYGAGRDDPRRPRASTGRQGRPVVIGDFPGGGHGYTNRTLPAGSAPVPAPRPREVPSGPSAMSDLQRQYREYGQGRVAGQKISTEVANMDVFRGIRERLEQSTEIAGSQAGKSIADGGQTAAAAIESGSQKLQTAGDSFLSGLSAAAQKLLDAANRLQNIRINASAIGAQGGRALANADTGRTFPPDISKPTGAQ</sequence>
<comment type="caution">
    <text evidence="3">The sequence shown here is derived from an EMBL/GenBank/DDBJ whole genome shotgun (WGS) entry which is preliminary data.</text>
</comment>
<dbReference type="RefSeq" id="WP_309955537.1">
    <property type="nucleotide sequence ID" value="NZ_JAVDSW010000002.1"/>
</dbReference>
<feature type="region of interest" description="Disordered" evidence="1">
    <location>
        <begin position="633"/>
        <end position="652"/>
    </location>
</feature>
<dbReference type="AlphaFoldDB" id="A0AAW8LW00"/>
<dbReference type="Proteomes" id="UP001265315">
    <property type="component" value="Unassembled WGS sequence"/>
</dbReference>
<dbReference type="EMBL" id="JAVDSW010000002">
    <property type="protein sequence ID" value="MDR6702986.1"/>
    <property type="molecule type" value="Genomic_DNA"/>
</dbReference>